<evidence type="ECO:0008006" key="12">
    <source>
        <dbReference type="Google" id="ProtNLM"/>
    </source>
</evidence>
<evidence type="ECO:0000256" key="1">
    <source>
        <dbReference type="ARBA" id="ARBA00004123"/>
    </source>
</evidence>
<dbReference type="AlphaFoldDB" id="A0A8K0GBZ8"/>
<dbReference type="GO" id="GO:0005634">
    <property type="term" value="C:nucleus"/>
    <property type="evidence" value="ECO:0007669"/>
    <property type="project" value="UniProtKB-SubCell"/>
</dbReference>
<dbReference type="GO" id="GO:0046983">
    <property type="term" value="F:protein dimerization activity"/>
    <property type="evidence" value="ECO:0007669"/>
    <property type="project" value="InterPro"/>
</dbReference>
<keyword evidence="7" id="KW-0732">Signal</keyword>
<dbReference type="InterPro" id="IPR052035">
    <property type="entry name" value="ZnF_BED_domain_contain"/>
</dbReference>
<proteinExistence type="predicted"/>
<keyword evidence="5" id="KW-0539">Nucleus</keyword>
<dbReference type="Pfam" id="PF04937">
    <property type="entry name" value="DUF659"/>
    <property type="match status" value="1"/>
</dbReference>
<sequence>MRTFAQLVLNMNLWVMVKIARASWNVPSRKILSGSRLDKEFTRVSEEIKVSISQAENVALDVDAWSNIRNEYILNYTVLTPKPYFIKSVTSETNRHTAEYLCDLMIHVLEKYGPDKFLVIITDNAANEKKLHYILKLDSIDKILKSVVAVIKTIKNSHILTAAFIKERNADISLSLPVLTRWGSHPKVLDDFIKSKSTLQKLAVNKETANFFSRENKANIPGNEVFLVQTWKLAELIRPIVKWIHLLESDGPVSLSPIAPDEEKMIFEKFTRRHEYAVQPIHLAAVILDPKDLGVNLDPEELLNGIEFIDTLSKTMTNIDLVVVLTSLTKYRNKESMWDKEVIWKTVESLEPLTWWKGVGSINCRQLARVAIRILSMPTSSASTERTNSTQREEKQINYQKKAEIVQESYQNQKRLKSSDNRTTKRRKGDLELEASSSNEEYSTHDTESSIGSLSFSEEENDEN</sequence>
<keyword evidence="4" id="KW-0862">Zinc</keyword>
<dbReference type="OrthoDB" id="6778913at2759"/>
<dbReference type="InterPro" id="IPR007021">
    <property type="entry name" value="DUF659"/>
</dbReference>
<feature type="domain" description="HAT C-terminal dimerisation" evidence="9">
    <location>
        <begin position="339"/>
        <end position="394"/>
    </location>
</feature>
<dbReference type="GO" id="GO:0008270">
    <property type="term" value="F:zinc ion binding"/>
    <property type="evidence" value="ECO:0007669"/>
    <property type="project" value="UniProtKB-KW"/>
</dbReference>
<evidence type="ECO:0000256" key="3">
    <source>
        <dbReference type="ARBA" id="ARBA00022771"/>
    </source>
</evidence>
<comment type="caution">
    <text evidence="10">The sequence shown here is derived from an EMBL/GenBank/DDBJ whole genome shotgun (WGS) entry which is preliminary data.</text>
</comment>
<feature type="signal peptide" evidence="7">
    <location>
        <begin position="1"/>
        <end position="22"/>
    </location>
</feature>
<feature type="chain" id="PRO_5035423442" description="DUF659 domain-containing protein" evidence="7">
    <location>
        <begin position="23"/>
        <end position="464"/>
    </location>
</feature>
<evidence type="ECO:0000256" key="7">
    <source>
        <dbReference type="SAM" id="SignalP"/>
    </source>
</evidence>
<comment type="subcellular location">
    <subcellularLocation>
        <location evidence="1">Nucleus</location>
    </subcellularLocation>
</comment>
<organism evidence="10 11">
    <name type="scientific">Ignelater luminosus</name>
    <name type="common">Cucubano</name>
    <name type="synonym">Pyrophorus luminosus</name>
    <dbReference type="NCBI Taxonomy" id="2038154"/>
    <lineage>
        <taxon>Eukaryota</taxon>
        <taxon>Metazoa</taxon>
        <taxon>Ecdysozoa</taxon>
        <taxon>Arthropoda</taxon>
        <taxon>Hexapoda</taxon>
        <taxon>Insecta</taxon>
        <taxon>Pterygota</taxon>
        <taxon>Neoptera</taxon>
        <taxon>Endopterygota</taxon>
        <taxon>Coleoptera</taxon>
        <taxon>Polyphaga</taxon>
        <taxon>Elateriformia</taxon>
        <taxon>Elateroidea</taxon>
        <taxon>Elateridae</taxon>
        <taxon>Agrypninae</taxon>
        <taxon>Pyrophorini</taxon>
        <taxon>Ignelater</taxon>
    </lineage>
</organism>
<evidence type="ECO:0000256" key="2">
    <source>
        <dbReference type="ARBA" id="ARBA00022723"/>
    </source>
</evidence>
<dbReference type="SUPFAM" id="SSF53098">
    <property type="entry name" value="Ribonuclease H-like"/>
    <property type="match status" value="1"/>
</dbReference>
<dbReference type="EMBL" id="VTPC01007526">
    <property type="protein sequence ID" value="KAF2893939.1"/>
    <property type="molecule type" value="Genomic_DNA"/>
</dbReference>
<evidence type="ECO:0000259" key="8">
    <source>
        <dbReference type="Pfam" id="PF04937"/>
    </source>
</evidence>
<dbReference type="PANTHER" id="PTHR46481">
    <property type="entry name" value="ZINC FINGER BED DOMAIN-CONTAINING PROTEIN 4"/>
    <property type="match status" value="1"/>
</dbReference>
<dbReference type="InterPro" id="IPR012337">
    <property type="entry name" value="RNaseH-like_sf"/>
</dbReference>
<evidence type="ECO:0000259" key="9">
    <source>
        <dbReference type="Pfam" id="PF05699"/>
    </source>
</evidence>
<evidence type="ECO:0000256" key="5">
    <source>
        <dbReference type="ARBA" id="ARBA00023242"/>
    </source>
</evidence>
<gene>
    <name evidence="10" type="ORF">ILUMI_12228</name>
</gene>
<keyword evidence="11" id="KW-1185">Reference proteome</keyword>
<dbReference type="Pfam" id="PF05699">
    <property type="entry name" value="Dimer_Tnp_hAT"/>
    <property type="match status" value="1"/>
</dbReference>
<dbReference type="InterPro" id="IPR008906">
    <property type="entry name" value="HATC_C_dom"/>
</dbReference>
<dbReference type="Proteomes" id="UP000801492">
    <property type="component" value="Unassembled WGS sequence"/>
</dbReference>
<keyword evidence="3" id="KW-0863">Zinc-finger</keyword>
<dbReference type="PANTHER" id="PTHR46481:SF10">
    <property type="entry name" value="ZINC FINGER BED DOMAIN-CONTAINING PROTEIN 39"/>
    <property type="match status" value="1"/>
</dbReference>
<evidence type="ECO:0000256" key="6">
    <source>
        <dbReference type="SAM" id="MobiDB-lite"/>
    </source>
</evidence>
<protein>
    <recommendedName>
        <fullName evidence="12">DUF659 domain-containing protein</fullName>
    </recommendedName>
</protein>
<evidence type="ECO:0000313" key="11">
    <source>
        <dbReference type="Proteomes" id="UP000801492"/>
    </source>
</evidence>
<name>A0A8K0GBZ8_IGNLU</name>
<feature type="domain" description="DUF659" evidence="8">
    <location>
        <begin position="27"/>
        <end position="136"/>
    </location>
</feature>
<accession>A0A8K0GBZ8</accession>
<evidence type="ECO:0000256" key="4">
    <source>
        <dbReference type="ARBA" id="ARBA00022833"/>
    </source>
</evidence>
<feature type="region of interest" description="Disordered" evidence="6">
    <location>
        <begin position="410"/>
        <end position="464"/>
    </location>
</feature>
<evidence type="ECO:0000313" key="10">
    <source>
        <dbReference type="EMBL" id="KAF2893939.1"/>
    </source>
</evidence>
<reference evidence="10" key="1">
    <citation type="submission" date="2019-08" db="EMBL/GenBank/DDBJ databases">
        <title>The genome of the North American firefly Photinus pyralis.</title>
        <authorList>
            <consortium name="Photinus pyralis genome working group"/>
            <person name="Fallon T.R."/>
            <person name="Sander Lower S.E."/>
            <person name="Weng J.-K."/>
        </authorList>
    </citation>
    <scope>NUCLEOTIDE SEQUENCE</scope>
    <source>
        <strain evidence="10">TRF0915ILg1</strain>
        <tissue evidence="10">Whole body</tissue>
    </source>
</reference>
<keyword evidence="2" id="KW-0479">Metal-binding</keyword>